<reference evidence="2" key="1">
    <citation type="journal article" date="2022" name="Mol. Ecol. Resour.">
        <title>The genomes of chicory, endive, great burdock and yacon provide insights into Asteraceae palaeo-polyploidization history and plant inulin production.</title>
        <authorList>
            <person name="Fan W."/>
            <person name="Wang S."/>
            <person name="Wang H."/>
            <person name="Wang A."/>
            <person name="Jiang F."/>
            <person name="Liu H."/>
            <person name="Zhao H."/>
            <person name="Xu D."/>
            <person name="Zhang Y."/>
        </authorList>
    </citation>
    <scope>NUCLEOTIDE SEQUENCE [LARGE SCALE GENOMIC DNA]</scope>
    <source>
        <strain evidence="2">cv. Niubang</strain>
    </source>
</reference>
<reference evidence="1 2" key="2">
    <citation type="journal article" date="2022" name="Mol. Ecol. Resour.">
        <title>The genomes of chicory, endive, great burdock and yacon provide insights into Asteraceae paleo-polyploidization history and plant inulin production.</title>
        <authorList>
            <person name="Fan W."/>
            <person name="Wang S."/>
            <person name="Wang H."/>
            <person name="Wang A."/>
            <person name="Jiang F."/>
            <person name="Liu H."/>
            <person name="Zhao H."/>
            <person name="Xu D."/>
            <person name="Zhang Y."/>
        </authorList>
    </citation>
    <scope>NUCLEOTIDE SEQUENCE [LARGE SCALE GENOMIC DNA]</scope>
    <source>
        <strain evidence="2">cv. Niubang</strain>
    </source>
</reference>
<dbReference type="Proteomes" id="UP001055879">
    <property type="component" value="Linkage Group LG10"/>
</dbReference>
<dbReference type="EMBL" id="CM042056">
    <property type="protein sequence ID" value="KAI3697749.1"/>
    <property type="molecule type" value="Genomic_DNA"/>
</dbReference>
<name>A0ACB8ZK97_ARCLA</name>
<gene>
    <name evidence="1" type="ORF">L6452_30846</name>
</gene>
<keyword evidence="2" id="KW-1185">Reference proteome</keyword>
<protein>
    <submittedName>
        <fullName evidence="1">Uncharacterized protein</fullName>
    </submittedName>
</protein>
<evidence type="ECO:0000313" key="1">
    <source>
        <dbReference type="EMBL" id="KAI3697749.1"/>
    </source>
</evidence>
<proteinExistence type="predicted"/>
<evidence type="ECO:0000313" key="2">
    <source>
        <dbReference type="Proteomes" id="UP001055879"/>
    </source>
</evidence>
<comment type="caution">
    <text evidence="1">The sequence shown here is derived from an EMBL/GenBank/DDBJ whole genome shotgun (WGS) entry which is preliminary data.</text>
</comment>
<accession>A0ACB8ZK97</accession>
<sequence length="494" mass="55884">MHIPKYLWGEVVLTACYLINRLPSKVLGFQTPVSALKKAFSLFQVSSLQPKIYGCKAFVHSRNLGQSKLDPRAQKCVFIGYSSTQKGYKCYSPTMRRVFVSKDVTFFESEPYFSPTHLQGENLSEDESLNGLLEPNTFPDNQPEHEVPDIPLPIFDIPEIQPLPIPENSQQHPELLVYSRRHNSNRIEKSKTQHCQDSAPENYSNEVQMSAATNVNNNEDLPICPPKTKPVETPRNVEEALSSPKWKAVVCEEITALKNNDTWELTDLPSGKKAVGCKWLFTTKYNSDGSVNRHKARLVAKGYTQTHGIDYQETFAPMAKLNTVRVLLSLAANLDWPLMQLDVKNAFLNGELSEESPRAWFSRFTQAVTSRGYSQGQADHTFFKHSKNGKIAILIVYVDDIIMPSDDPDEINKLKAYLSLEFEMKDLGPLKYFLGMEVAKSREGIYVSQRKYVLDLLKETGMMGCNPADTPMEFNKKLGIEADEPAVTEKDIRD</sequence>
<organism evidence="1 2">
    <name type="scientific">Arctium lappa</name>
    <name type="common">Greater burdock</name>
    <name type="synonym">Lappa major</name>
    <dbReference type="NCBI Taxonomy" id="4217"/>
    <lineage>
        <taxon>Eukaryota</taxon>
        <taxon>Viridiplantae</taxon>
        <taxon>Streptophyta</taxon>
        <taxon>Embryophyta</taxon>
        <taxon>Tracheophyta</taxon>
        <taxon>Spermatophyta</taxon>
        <taxon>Magnoliopsida</taxon>
        <taxon>eudicotyledons</taxon>
        <taxon>Gunneridae</taxon>
        <taxon>Pentapetalae</taxon>
        <taxon>asterids</taxon>
        <taxon>campanulids</taxon>
        <taxon>Asterales</taxon>
        <taxon>Asteraceae</taxon>
        <taxon>Carduoideae</taxon>
        <taxon>Cardueae</taxon>
        <taxon>Arctiinae</taxon>
        <taxon>Arctium</taxon>
    </lineage>
</organism>